<name>A0ABY0TAF5_9PROT</name>
<evidence type="ECO:0000313" key="4">
    <source>
        <dbReference type="Proteomes" id="UP000183471"/>
    </source>
</evidence>
<dbReference type="Proteomes" id="UP000183471">
    <property type="component" value="Unassembled WGS sequence"/>
</dbReference>
<dbReference type="InterPro" id="IPR051619">
    <property type="entry name" value="TypeII_TA_RNase_PINc/VapC"/>
</dbReference>
<dbReference type="InterPro" id="IPR029060">
    <property type="entry name" value="PIN-like_dom_sf"/>
</dbReference>
<keyword evidence="4" id="KW-1185">Reference proteome</keyword>
<dbReference type="Pfam" id="PF01850">
    <property type="entry name" value="PIN"/>
    <property type="match status" value="1"/>
</dbReference>
<dbReference type="InterPro" id="IPR002716">
    <property type="entry name" value="PIN_dom"/>
</dbReference>
<gene>
    <name evidence="3" type="ORF">SAMN05216402_1215</name>
</gene>
<dbReference type="RefSeq" id="WP_074631493.1">
    <property type="nucleotide sequence ID" value="NZ_FNKY01000001.1"/>
</dbReference>
<protein>
    <submittedName>
        <fullName evidence="3">Predicted nucleic acid-binding protein, contains PIN domain</fullName>
    </submittedName>
</protein>
<reference evidence="3 4" key="1">
    <citation type="submission" date="2016-10" db="EMBL/GenBank/DDBJ databases">
        <authorList>
            <person name="Varghese N."/>
            <person name="Submissions S."/>
        </authorList>
    </citation>
    <scope>NUCLEOTIDE SEQUENCE [LARGE SCALE GENOMIC DNA]</scope>
    <source>
        <strain evidence="3 4">Nl1</strain>
    </source>
</reference>
<sequence>MSLVLDSSVALTWCFEDERTLATLALLDQITETGATAPALWPLEVLNALTMAERRGRLDGTQRHQLAGFLRDLPVSLDQETADQAWTITMRLAERYRLTLYDAAYLELAQRLELPLATLDQELRVAGNALGITLLGS</sequence>
<dbReference type="CDD" id="cd09873">
    <property type="entry name" value="PIN_Pae0151-like"/>
    <property type="match status" value="1"/>
</dbReference>
<dbReference type="EMBL" id="FNKY01000001">
    <property type="protein sequence ID" value="SDQ53367.1"/>
    <property type="molecule type" value="Genomic_DNA"/>
</dbReference>
<dbReference type="Gene3D" id="3.40.50.1010">
    <property type="entry name" value="5'-nuclease"/>
    <property type="match status" value="1"/>
</dbReference>
<accession>A0ABY0TAF5</accession>
<keyword evidence="1" id="KW-0460">Magnesium</keyword>
<dbReference type="PANTHER" id="PTHR35901:SF1">
    <property type="entry name" value="EXONUCLEASE VAPC9"/>
    <property type="match status" value="1"/>
</dbReference>
<evidence type="ECO:0000313" key="3">
    <source>
        <dbReference type="EMBL" id="SDQ53367.1"/>
    </source>
</evidence>
<comment type="caution">
    <text evidence="3">The sequence shown here is derived from an EMBL/GenBank/DDBJ whole genome shotgun (WGS) entry which is preliminary data.</text>
</comment>
<dbReference type="InterPro" id="IPR044153">
    <property type="entry name" value="PIN_Pae0151-like"/>
</dbReference>
<dbReference type="PANTHER" id="PTHR35901">
    <property type="entry name" value="RIBONUCLEASE VAPC3"/>
    <property type="match status" value="1"/>
</dbReference>
<proteinExistence type="predicted"/>
<evidence type="ECO:0000259" key="2">
    <source>
        <dbReference type="Pfam" id="PF01850"/>
    </source>
</evidence>
<evidence type="ECO:0000256" key="1">
    <source>
        <dbReference type="ARBA" id="ARBA00022842"/>
    </source>
</evidence>
<feature type="domain" description="PIN" evidence="2">
    <location>
        <begin position="4"/>
        <end position="125"/>
    </location>
</feature>
<organism evidence="3 4">
    <name type="scientific">Nitrosospira multiformis</name>
    <dbReference type="NCBI Taxonomy" id="1231"/>
    <lineage>
        <taxon>Bacteria</taxon>
        <taxon>Pseudomonadati</taxon>
        <taxon>Pseudomonadota</taxon>
        <taxon>Betaproteobacteria</taxon>
        <taxon>Nitrosomonadales</taxon>
        <taxon>Nitrosomonadaceae</taxon>
        <taxon>Nitrosospira</taxon>
    </lineage>
</organism>
<dbReference type="SUPFAM" id="SSF88723">
    <property type="entry name" value="PIN domain-like"/>
    <property type="match status" value="1"/>
</dbReference>